<dbReference type="EC" id="2.7.7.65" evidence="4"/>
<dbReference type="InterPro" id="IPR013767">
    <property type="entry name" value="PAS_fold"/>
</dbReference>
<accession>A0ABT1M6T6</accession>
<sequence length="567" mass="60765">MTVGDGDYEAEDVSATDDTSADLIAARSESADDRYQRLLEHSPDAICVHQGGRVVYVNKAGLRWMAVPPGEDLVGTVITQFVHASSIPAMLERIGSLRKQGDISEPSEAIMLTFDGREVDVEAVSVLTVWNGEPAYQVIFRDMTGHKVAQAALRFQAALVDHVSDAIIATTDAGLITSWNPAAEAIYHRSAPEVLGLPVSEAVGAQLDPAAVIAAGGRVSVAHRSADGVALSVRVSAAAMTDGYVLLCTDQSALRRAEQHFQTVVSSLEEGVVVLDHAGRLLSVNPAVARVLRLTEEDHRLSYVEVAQRWKLDPDAAQISGRPVLDTLTTGTPFSGEVYNDGPTGERRWLSISSRRLNPEDGRRSAVLITFHDITAVRTATERFAHLALHDPLTGLPNRAHLVAHLDRLLADGTLGAVLFVDLDDLKTINDSLGHDTGDEVIQLAGQRIRESVRRTDSAYRLAGDEFVVLMTGPLEGAALDEVTGRINAKLEEPMSVAGLTITVGGSIGVVDVRPDEARGGAALLRQADRAMYAAKARARRAATYVIDSDAGVDDQASPTPLTRRRS</sequence>
<dbReference type="GO" id="GO:0052621">
    <property type="term" value="F:diguanylate cyclase activity"/>
    <property type="evidence" value="ECO:0007669"/>
    <property type="project" value="UniProtKB-EC"/>
</dbReference>
<feature type="domain" description="PAS" evidence="2">
    <location>
        <begin position="257"/>
        <end position="298"/>
    </location>
</feature>
<dbReference type="Gene3D" id="3.30.70.270">
    <property type="match status" value="1"/>
</dbReference>
<evidence type="ECO:0000313" key="5">
    <source>
        <dbReference type="Proteomes" id="UP001651690"/>
    </source>
</evidence>
<proteinExistence type="predicted"/>
<dbReference type="PANTHER" id="PTHR44757">
    <property type="entry name" value="DIGUANYLATE CYCLASE DGCP"/>
    <property type="match status" value="1"/>
</dbReference>
<dbReference type="Proteomes" id="UP001651690">
    <property type="component" value="Unassembled WGS sequence"/>
</dbReference>
<evidence type="ECO:0000259" key="2">
    <source>
        <dbReference type="PROSITE" id="PS50112"/>
    </source>
</evidence>
<comment type="caution">
    <text evidence="4">The sequence shown here is derived from an EMBL/GenBank/DDBJ whole genome shotgun (WGS) entry which is preliminary data.</text>
</comment>
<evidence type="ECO:0000313" key="4">
    <source>
        <dbReference type="EMBL" id="MCP9274851.1"/>
    </source>
</evidence>
<keyword evidence="4" id="KW-0808">Transferase</keyword>
<dbReference type="Gene3D" id="3.30.450.20">
    <property type="entry name" value="PAS domain"/>
    <property type="match status" value="3"/>
</dbReference>
<feature type="region of interest" description="Disordered" evidence="1">
    <location>
        <begin position="1"/>
        <end position="20"/>
    </location>
</feature>
<dbReference type="InterPro" id="IPR035965">
    <property type="entry name" value="PAS-like_dom_sf"/>
</dbReference>
<dbReference type="Pfam" id="PF08448">
    <property type="entry name" value="PAS_4"/>
    <property type="match status" value="1"/>
</dbReference>
<dbReference type="PROSITE" id="PS50887">
    <property type="entry name" value="GGDEF"/>
    <property type="match status" value="1"/>
</dbReference>
<dbReference type="NCBIfam" id="TIGR00229">
    <property type="entry name" value="sensory_box"/>
    <property type="match status" value="2"/>
</dbReference>
<dbReference type="InterPro" id="IPR013656">
    <property type="entry name" value="PAS_4"/>
</dbReference>
<organism evidence="4 5">
    <name type="scientific">Mycolicibacterium arenosum</name>
    <dbReference type="NCBI Taxonomy" id="2952157"/>
    <lineage>
        <taxon>Bacteria</taxon>
        <taxon>Bacillati</taxon>
        <taxon>Actinomycetota</taxon>
        <taxon>Actinomycetes</taxon>
        <taxon>Mycobacteriales</taxon>
        <taxon>Mycobacteriaceae</taxon>
        <taxon>Mycolicibacterium</taxon>
    </lineage>
</organism>
<dbReference type="SMART" id="SM00267">
    <property type="entry name" value="GGDEF"/>
    <property type="match status" value="1"/>
</dbReference>
<keyword evidence="5" id="KW-1185">Reference proteome</keyword>
<protein>
    <submittedName>
        <fullName evidence="4">Diguanylate cyclase</fullName>
        <ecNumber evidence="4">2.7.7.65</ecNumber>
    </submittedName>
</protein>
<feature type="domain" description="GGDEF" evidence="3">
    <location>
        <begin position="414"/>
        <end position="549"/>
    </location>
</feature>
<dbReference type="InterPro" id="IPR052155">
    <property type="entry name" value="Biofilm_reg_signaling"/>
</dbReference>
<dbReference type="Pfam" id="PF00990">
    <property type="entry name" value="GGDEF"/>
    <property type="match status" value="1"/>
</dbReference>
<name>A0ABT1M6T6_9MYCO</name>
<feature type="compositionally biased region" description="Acidic residues" evidence="1">
    <location>
        <begin position="1"/>
        <end position="15"/>
    </location>
</feature>
<dbReference type="EMBL" id="JANDBD010000009">
    <property type="protein sequence ID" value="MCP9274851.1"/>
    <property type="molecule type" value="Genomic_DNA"/>
</dbReference>
<dbReference type="CDD" id="cd00130">
    <property type="entry name" value="PAS"/>
    <property type="match status" value="3"/>
</dbReference>
<reference evidence="4 5" key="1">
    <citation type="submission" date="2022-06" db="EMBL/GenBank/DDBJ databases">
        <title>Mycolicibacterium sp. CAU 1645 isolated from seawater.</title>
        <authorList>
            <person name="Kim W."/>
        </authorList>
    </citation>
    <scope>NUCLEOTIDE SEQUENCE [LARGE SCALE GENOMIC DNA]</scope>
    <source>
        <strain evidence="4 5">CAU 1645</strain>
    </source>
</reference>
<dbReference type="SUPFAM" id="SSF55785">
    <property type="entry name" value="PYP-like sensor domain (PAS domain)"/>
    <property type="match status" value="3"/>
</dbReference>
<dbReference type="RefSeq" id="WP_255062544.1">
    <property type="nucleotide sequence ID" value="NZ_JANDBD010000009.1"/>
</dbReference>
<gene>
    <name evidence="4" type="ORF">NM203_21900</name>
</gene>
<dbReference type="CDD" id="cd01949">
    <property type="entry name" value="GGDEF"/>
    <property type="match status" value="1"/>
</dbReference>
<dbReference type="PROSITE" id="PS50112">
    <property type="entry name" value="PAS"/>
    <property type="match status" value="1"/>
</dbReference>
<dbReference type="Pfam" id="PF13426">
    <property type="entry name" value="PAS_9"/>
    <property type="match status" value="1"/>
</dbReference>
<dbReference type="SUPFAM" id="SSF55073">
    <property type="entry name" value="Nucleotide cyclase"/>
    <property type="match status" value="1"/>
</dbReference>
<keyword evidence="4" id="KW-0548">Nucleotidyltransferase</keyword>
<dbReference type="PANTHER" id="PTHR44757:SF2">
    <property type="entry name" value="BIOFILM ARCHITECTURE MAINTENANCE PROTEIN MBAA"/>
    <property type="match status" value="1"/>
</dbReference>
<evidence type="ECO:0000259" key="3">
    <source>
        <dbReference type="PROSITE" id="PS50887"/>
    </source>
</evidence>
<dbReference type="InterPro" id="IPR043128">
    <property type="entry name" value="Rev_trsase/Diguanyl_cyclase"/>
</dbReference>
<evidence type="ECO:0000256" key="1">
    <source>
        <dbReference type="SAM" id="MobiDB-lite"/>
    </source>
</evidence>
<dbReference type="NCBIfam" id="TIGR00254">
    <property type="entry name" value="GGDEF"/>
    <property type="match status" value="1"/>
</dbReference>
<dbReference type="InterPro" id="IPR000160">
    <property type="entry name" value="GGDEF_dom"/>
</dbReference>
<dbReference type="InterPro" id="IPR000014">
    <property type="entry name" value="PAS"/>
</dbReference>
<dbReference type="SMART" id="SM00091">
    <property type="entry name" value="PAS"/>
    <property type="match status" value="3"/>
</dbReference>
<dbReference type="InterPro" id="IPR029787">
    <property type="entry name" value="Nucleotide_cyclase"/>
</dbReference>
<dbReference type="Pfam" id="PF00989">
    <property type="entry name" value="PAS"/>
    <property type="match status" value="1"/>
</dbReference>